<dbReference type="InterPro" id="IPR050079">
    <property type="entry name" value="DEAD_box_RNA_helicase"/>
</dbReference>
<dbReference type="GO" id="GO:0003724">
    <property type="term" value="F:RNA helicase activity"/>
    <property type="evidence" value="ECO:0007669"/>
    <property type="project" value="UniProtKB-EC"/>
</dbReference>
<keyword evidence="4 11" id="KW-0378">Hydrolase</keyword>
<dbReference type="RefSeq" id="WP_119437171.1">
    <property type="nucleotide sequence ID" value="NZ_QWGR01000003.1"/>
</dbReference>
<evidence type="ECO:0000259" key="14">
    <source>
        <dbReference type="PROSITE" id="PS51194"/>
    </source>
</evidence>
<feature type="short sequence motif" description="Q motif" evidence="10">
    <location>
        <begin position="2"/>
        <end position="30"/>
    </location>
</feature>
<evidence type="ECO:0000259" key="13">
    <source>
        <dbReference type="PROSITE" id="PS51192"/>
    </source>
</evidence>
<keyword evidence="5 11" id="KW-0347">Helicase</keyword>
<feature type="domain" description="Helicase ATP-binding" evidence="13">
    <location>
        <begin position="34"/>
        <end position="205"/>
    </location>
</feature>
<dbReference type="GO" id="GO:0003676">
    <property type="term" value="F:nucleic acid binding"/>
    <property type="evidence" value="ECO:0007669"/>
    <property type="project" value="InterPro"/>
</dbReference>
<feature type="region of interest" description="Disordered" evidence="12">
    <location>
        <begin position="444"/>
        <end position="477"/>
    </location>
</feature>
<name>A0A399T2U8_9BACT</name>
<evidence type="ECO:0000259" key="15">
    <source>
        <dbReference type="PROSITE" id="PS51195"/>
    </source>
</evidence>
<dbReference type="PROSITE" id="PS51194">
    <property type="entry name" value="HELICASE_CTER"/>
    <property type="match status" value="1"/>
</dbReference>
<accession>A0A399T2U8</accession>
<feature type="domain" description="DEAD-box RNA helicase Q" evidence="15">
    <location>
        <begin position="2"/>
        <end position="30"/>
    </location>
</feature>
<keyword evidence="17" id="KW-1185">Reference proteome</keyword>
<dbReference type="Gene3D" id="3.40.50.300">
    <property type="entry name" value="P-loop containing nucleotide triphosphate hydrolases"/>
    <property type="match status" value="2"/>
</dbReference>
<dbReference type="InterPro" id="IPR005580">
    <property type="entry name" value="DbpA/CsdA_RNA-bd_dom"/>
</dbReference>
<dbReference type="CDD" id="cd18787">
    <property type="entry name" value="SF2_C_DEAD"/>
    <property type="match status" value="1"/>
</dbReference>
<dbReference type="SMART" id="SM00487">
    <property type="entry name" value="DEXDc"/>
    <property type="match status" value="1"/>
</dbReference>
<dbReference type="InterPro" id="IPR000629">
    <property type="entry name" value="RNA-helicase_DEAD-box_CS"/>
</dbReference>
<proteinExistence type="inferred from homology"/>
<gene>
    <name evidence="16" type="ORF">D1614_06975</name>
</gene>
<dbReference type="InterPro" id="IPR014001">
    <property type="entry name" value="Helicase_ATP-bd"/>
</dbReference>
<dbReference type="Pfam" id="PF00271">
    <property type="entry name" value="Helicase_C"/>
    <property type="match status" value="1"/>
</dbReference>
<evidence type="ECO:0000256" key="7">
    <source>
        <dbReference type="ARBA" id="ARBA00038437"/>
    </source>
</evidence>
<evidence type="ECO:0000256" key="5">
    <source>
        <dbReference type="ARBA" id="ARBA00022806"/>
    </source>
</evidence>
<evidence type="ECO:0000256" key="3">
    <source>
        <dbReference type="ARBA" id="ARBA00022741"/>
    </source>
</evidence>
<dbReference type="InterPro" id="IPR027417">
    <property type="entry name" value="P-loop_NTPase"/>
</dbReference>
<evidence type="ECO:0000256" key="1">
    <source>
        <dbReference type="ARBA" id="ARBA00012552"/>
    </source>
</evidence>
<evidence type="ECO:0000256" key="11">
    <source>
        <dbReference type="RuleBase" id="RU000492"/>
    </source>
</evidence>
<organism evidence="16 17">
    <name type="scientific">Maribellus luteus</name>
    <dbReference type="NCBI Taxonomy" id="2305463"/>
    <lineage>
        <taxon>Bacteria</taxon>
        <taxon>Pseudomonadati</taxon>
        <taxon>Bacteroidota</taxon>
        <taxon>Bacteroidia</taxon>
        <taxon>Marinilabiliales</taxon>
        <taxon>Prolixibacteraceae</taxon>
        <taxon>Maribellus</taxon>
    </lineage>
</organism>
<dbReference type="FunFam" id="3.40.50.300:FF:000108">
    <property type="entry name" value="ATP-dependent RNA helicase RhlE"/>
    <property type="match status" value="1"/>
</dbReference>
<dbReference type="GO" id="GO:0042255">
    <property type="term" value="P:ribosome assembly"/>
    <property type="evidence" value="ECO:0007669"/>
    <property type="project" value="UniProtKB-ARBA"/>
</dbReference>
<evidence type="ECO:0000256" key="2">
    <source>
        <dbReference type="ARBA" id="ARBA00022490"/>
    </source>
</evidence>
<dbReference type="GO" id="GO:0005829">
    <property type="term" value="C:cytosol"/>
    <property type="evidence" value="ECO:0007669"/>
    <property type="project" value="TreeGrafter"/>
</dbReference>
<dbReference type="InterPro" id="IPR044742">
    <property type="entry name" value="DEAD/DEAH_RhlB"/>
</dbReference>
<keyword evidence="2" id="KW-0963">Cytoplasm</keyword>
<evidence type="ECO:0000256" key="8">
    <source>
        <dbReference type="ARBA" id="ARBA00047984"/>
    </source>
</evidence>
<comment type="similarity">
    <text evidence="7 11">Belongs to the DEAD box helicase family.</text>
</comment>
<keyword evidence="6 11" id="KW-0067">ATP-binding</keyword>
<evidence type="ECO:0000256" key="6">
    <source>
        <dbReference type="ARBA" id="ARBA00022840"/>
    </source>
</evidence>
<dbReference type="GO" id="GO:0005524">
    <property type="term" value="F:ATP binding"/>
    <property type="evidence" value="ECO:0007669"/>
    <property type="project" value="UniProtKB-KW"/>
</dbReference>
<dbReference type="PANTHER" id="PTHR47959:SF13">
    <property type="entry name" value="ATP-DEPENDENT RNA HELICASE RHLE"/>
    <property type="match status" value="1"/>
</dbReference>
<dbReference type="InterPro" id="IPR012677">
    <property type="entry name" value="Nucleotide-bd_a/b_plait_sf"/>
</dbReference>
<dbReference type="SMART" id="SM00490">
    <property type="entry name" value="HELICc"/>
    <property type="match status" value="1"/>
</dbReference>
<reference evidence="16 17" key="1">
    <citation type="submission" date="2018-08" db="EMBL/GenBank/DDBJ databases">
        <title>Pallidiluteibacterium maritimus gen. nov., sp. nov., isolated from coastal sediment.</title>
        <authorList>
            <person name="Zhou L.Y."/>
        </authorList>
    </citation>
    <scope>NUCLEOTIDE SEQUENCE [LARGE SCALE GENOMIC DNA]</scope>
    <source>
        <strain evidence="16 17">XSD2</strain>
    </source>
</reference>
<dbReference type="Pfam" id="PF00270">
    <property type="entry name" value="DEAD"/>
    <property type="match status" value="1"/>
</dbReference>
<dbReference type="Gene3D" id="3.30.70.330">
    <property type="match status" value="1"/>
</dbReference>
<dbReference type="InterPro" id="IPR001650">
    <property type="entry name" value="Helicase_C-like"/>
</dbReference>
<comment type="catalytic activity">
    <reaction evidence="8">
        <text>ATP + H2O = ADP + phosphate + H(+)</text>
        <dbReference type="Rhea" id="RHEA:13065"/>
        <dbReference type="ChEBI" id="CHEBI:15377"/>
        <dbReference type="ChEBI" id="CHEBI:15378"/>
        <dbReference type="ChEBI" id="CHEBI:30616"/>
        <dbReference type="ChEBI" id="CHEBI:43474"/>
        <dbReference type="ChEBI" id="CHEBI:456216"/>
        <dbReference type="EC" id="3.6.4.13"/>
    </reaction>
</comment>
<evidence type="ECO:0000313" key="17">
    <source>
        <dbReference type="Proteomes" id="UP000265926"/>
    </source>
</evidence>
<dbReference type="PROSITE" id="PS00039">
    <property type="entry name" value="DEAD_ATP_HELICASE"/>
    <property type="match status" value="1"/>
</dbReference>
<dbReference type="GO" id="GO:0016787">
    <property type="term" value="F:hydrolase activity"/>
    <property type="evidence" value="ECO:0007669"/>
    <property type="project" value="UniProtKB-KW"/>
</dbReference>
<evidence type="ECO:0000256" key="4">
    <source>
        <dbReference type="ARBA" id="ARBA00022801"/>
    </source>
</evidence>
<dbReference type="OrthoDB" id="9785240at2"/>
<protein>
    <recommendedName>
        <fullName evidence="9">DEAD-box ATP-dependent RNA helicase RhpA</fullName>
        <ecNumber evidence="1">3.6.4.13</ecNumber>
    </recommendedName>
</protein>
<evidence type="ECO:0000256" key="12">
    <source>
        <dbReference type="SAM" id="MobiDB-lite"/>
    </source>
</evidence>
<sequence>MSLFESMGLRSEILSAIQDLGFIEPTPIQEKAVPFLLESDQDMVALAQTGTGKTAAFGLPIIQQIDTNIKAPQALILSPTRELAMQIANDLSNFSKNLGKINIAVLYGGADIRKQITALEKGAQVVVGTPGRTLDLIKRGKLRVNEIQWLVLDEADEMLSMGFKDDLDGILKDTPAEKQTLLFSATMPSEIVSIANTYMSDPYEISVGKKNTGSENVEHHYYLIHAKDRYLALKRVADINPNIYGIIFCRTRMETKEVADKLMQDGYNADALHGDLSQAQRDHVMARFRGKHLQMLVATDVAARGLDVNDLTHVINYNLPDDPEVYIHRSGRTGRAGKKGISITLIHLREKGKLRDVERKIGKKFVKVNVPQGKEICEKQLFNLIDKVEKVEVNDEQIAPFMPVIYKKLSWLDREDLIKHFVWVEFNRFLTYYEGAKDINVDENGYDERRDGRDDRKDRKDRKNSSRPERGGKGRRGDYQFSRFFFSLGKKNGISKRSIIDMINQQMPGKSVEIGSIEVLKGFSFFEVDNRFEKDAIKAFKNARFKGQKVNIEIANHKK</sequence>
<keyword evidence="3 11" id="KW-0547">Nucleotide-binding</keyword>
<evidence type="ECO:0000256" key="9">
    <source>
        <dbReference type="ARBA" id="ARBA00074363"/>
    </source>
</evidence>
<dbReference type="GO" id="GO:0009266">
    <property type="term" value="P:response to temperature stimulus"/>
    <property type="evidence" value="ECO:0007669"/>
    <property type="project" value="UniProtKB-ARBA"/>
</dbReference>
<dbReference type="AlphaFoldDB" id="A0A399T2U8"/>
<dbReference type="PROSITE" id="PS51195">
    <property type="entry name" value="Q_MOTIF"/>
    <property type="match status" value="1"/>
</dbReference>
<dbReference type="InterPro" id="IPR011545">
    <property type="entry name" value="DEAD/DEAH_box_helicase_dom"/>
</dbReference>
<evidence type="ECO:0000256" key="10">
    <source>
        <dbReference type="PROSITE-ProRule" id="PRU00552"/>
    </source>
</evidence>
<dbReference type="Pfam" id="PF03880">
    <property type="entry name" value="DbpA"/>
    <property type="match status" value="1"/>
</dbReference>
<dbReference type="PANTHER" id="PTHR47959">
    <property type="entry name" value="ATP-DEPENDENT RNA HELICASE RHLE-RELATED"/>
    <property type="match status" value="1"/>
</dbReference>
<dbReference type="CDD" id="cd00268">
    <property type="entry name" value="DEADc"/>
    <property type="match status" value="1"/>
</dbReference>
<dbReference type="PROSITE" id="PS51192">
    <property type="entry name" value="HELICASE_ATP_BIND_1"/>
    <property type="match status" value="1"/>
</dbReference>
<dbReference type="Proteomes" id="UP000265926">
    <property type="component" value="Unassembled WGS sequence"/>
</dbReference>
<comment type="caution">
    <text evidence="16">The sequence shown here is derived from an EMBL/GenBank/DDBJ whole genome shotgun (WGS) entry which is preliminary data.</text>
</comment>
<dbReference type="SUPFAM" id="SSF52540">
    <property type="entry name" value="P-loop containing nucleoside triphosphate hydrolases"/>
    <property type="match status" value="1"/>
</dbReference>
<dbReference type="InterPro" id="IPR014014">
    <property type="entry name" value="RNA_helicase_DEAD_Q_motif"/>
</dbReference>
<feature type="domain" description="Helicase C-terminal" evidence="14">
    <location>
        <begin position="216"/>
        <end position="376"/>
    </location>
</feature>
<dbReference type="EMBL" id="QWGR01000003">
    <property type="protein sequence ID" value="RIJ49284.1"/>
    <property type="molecule type" value="Genomic_DNA"/>
</dbReference>
<dbReference type="CDD" id="cd12252">
    <property type="entry name" value="RRM_DbpA"/>
    <property type="match status" value="1"/>
</dbReference>
<evidence type="ECO:0000313" key="16">
    <source>
        <dbReference type="EMBL" id="RIJ49284.1"/>
    </source>
</evidence>
<dbReference type="EC" id="3.6.4.13" evidence="1"/>